<dbReference type="InterPro" id="IPR036465">
    <property type="entry name" value="vWFA_dom_sf"/>
</dbReference>
<gene>
    <name evidence="1" type="ORF">GMARGA_LOCUS28770</name>
</gene>
<reference evidence="1 2" key="1">
    <citation type="submission" date="2021-06" db="EMBL/GenBank/DDBJ databases">
        <authorList>
            <person name="Kallberg Y."/>
            <person name="Tangrot J."/>
            <person name="Rosling A."/>
        </authorList>
    </citation>
    <scope>NUCLEOTIDE SEQUENCE [LARGE SCALE GENOMIC DNA]</scope>
    <source>
        <strain evidence="1 2">120-4 pot B 10/14</strain>
    </source>
</reference>
<dbReference type="EMBL" id="CAJVQB010037402">
    <property type="protein sequence ID" value="CAG8825162.1"/>
    <property type="molecule type" value="Genomic_DNA"/>
</dbReference>
<accession>A0ABN7WBY0</accession>
<evidence type="ECO:0000313" key="1">
    <source>
        <dbReference type="EMBL" id="CAG8825162.1"/>
    </source>
</evidence>
<proteinExistence type="predicted"/>
<evidence type="ECO:0000313" key="2">
    <source>
        <dbReference type="Proteomes" id="UP000789901"/>
    </source>
</evidence>
<organism evidence="1 2">
    <name type="scientific">Gigaspora margarita</name>
    <dbReference type="NCBI Taxonomy" id="4874"/>
    <lineage>
        <taxon>Eukaryota</taxon>
        <taxon>Fungi</taxon>
        <taxon>Fungi incertae sedis</taxon>
        <taxon>Mucoromycota</taxon>
        <taxon>Glomeromycotina</taxon>
        <taxon>Glomeromycetes</taxon>
        <taxon>Diversisporales</taxon>
        <taxon>Gigasporaceae</taxon>
        <taxon>Gigaspora</taxon>
    </lineage>
</organism>
<dbReference type="SUPFAM" id="SSF53300">
    <property type="entry name" value="vWA-like"/>
    <property type="match status" value="1"/>
</dbReference>
<comment type="caution">
    <text evidence="1">The sequence shown here is derived from an EMBL/GenBank/DDBJ whole genome shotgun (WGS) entry which is preliminary data.</text>
</comment>
<feature type="non-terminal residue" evidence="1">
    <location>
        <position position="1"/>
    </location>
</feature>
<dbReference type="Proteomes" id="UP000789901">
    <property type="component" value="Unassembled WGS sequence"/>
</dbReference>
<sequence length="235" mass="27296">SKTNAIKQAKDAILQIIECLLNENVLSENDITCFFYESTYKELRFSDLPEMSLANGTSFVNVFNSIVNNLNRINNNLAIIFFTDGNDNSLNECNKNYLKEALSKVPYRTEVHSIGFTKDYNAHPKYARHNIAVAEIKKMNSSCQNWRSKITTNFVQKKIIELMNEILQYKNNQSHAKCQQFLANIDLLSQQLNSISNHRYNIEDTKFLINMFKNILTKLHYVYFCAYAQTLLKPH</sequence>
<protein>
    <submittedName>
        <fullName evidence="1">5850_t:CDS:1</fullName>
    </submittedName>
</protein>
<keyword evidence="2" id="KW-1185">Reference proteome</keyword>
<name>A0ABN7WBY0_GIGMA</name>